<feature type="region of interest" description="Disordered" evidence="5">
    <location>
        <begin position="171"/>
        <end position="278"/>
    </location>
</feature>
<dbReference type="EMBL" id="GL377313">
    <property type="protein sequence ID" value="EFI92192.1"/>
    <property type="molecule type" value="Genomic_DNA"/>
</dbReference>
<name>D8QIA0_SCHCM</name>
<dbReference type="Gene3D" id="3.30.160.60">
    <property type="entry name" value="Classic Zinc Finger"/>
    <property type="match status" value="1"/>
</dbReference>
<evidence type="ECO:0000256" key="1">
    <source>
        <dbReference type="ARBA" id="ARBA00022723"/>
    </source>
</evidence>
<dbReference type="OrthoDB" id="3437960at2759"/>
<evidence type="ECO:0000256" key="3">
    <source>
        <dbReference type="ARBA" id="ARBA00022833"/>
    </source>
</evidence>
<gene>
    <name evidence="7" type="ORF">SCHCODRAFT_113627</name>
</gene>
<dbReference type="InParanoid" id="D8QIA0"/>
<dbReference type="GO" id="GO:0008270">
    <property type="term" value="F:zinc ion binding"/>
    <property type="evidence" value="ECO:0007669"/>
    <property type="project" value="UniProtKB-KW"/>
</dbReference>
<organism evidence="8">
    <name type="scientific">Schizophyllum commune (strain H4-8 / FGSC 9210)</name>
    <name type="common">Split gill fungus</name>
    <dbReference type="NCBI Taxonomy" id="578458"/>
    <lineage>
        <taxon>Eukaryota</taxon>
        <taxon>Fungi</taxon>
        <taxon>Dikarya</taxon>
        <taxon>Basidiomycota</taxon>
        <taxon>Agaricomycotina</taxon>
        <taxon>Agaricomycetes</taxon>
        <taxon>Agaricomycetidae</taxon>
        <taxon>Agaricales</taxon>
        <taxon>Schizophyllaceae</taxon>
        <taxon>Schizophyllum</taxon>
    </lineage>
</organism>
<evidence type="ECO:0000259" key="6">
    <source>
        <dbReference type="PROSITE" id="PS50157"/>
    </source>
</evidence>
<dbReference type="GeneID" id="9596669"/>
<evidence type="ECO:0000256" key="2">
    <source>
        <dbReference type="ARBA" id="ARBA00022771"/>
    </source>
</evidence>
<feature type="compositionally biased region" description="Low complexity" evidence="5">
    <location>
        <begin position="193"/>
        <end position="209"/>
    </location>
</feature>
<feature type="compositionally biased region" description="Low complexity" evidence="5">
    <location>
        <begin position="72"/>
        <end position="89"/>
    </location>
</feature>
<dbReference type="Pfam" id="PF00096">
    <property type="entry name" value="zf-C2H2"/>
    <property type="match status" value="1"/>
</dbReference>
<feature type="compositionally biased region" description="Low complexity" evidence="5">
    <location>
        <begin position="216"/>
        <end position="246"/>
    </location>
</feature>
<dbReference type="RefSeq" id="XP_003027095.1">
    <property type="nucleotide sequence ID" value="XM_003027049.1"/>
</dbReference>
<dbReference type="PROSITE" id="PS00028">
    <property type="entry name" value="ZINC_FINGER_C2H2_1"/>
    <property type="match status" value="1"/>
</dbReference>
<evidence type="ECO:0000313" key="8">
    <source>
        <dbReference type="Proteomes" id="UP000007431"/>
    </source>
</evidence>
<evidence type="ECO:0000256" key="4">
    <source>
        <dbReference type="PROSITE-ProRule" id="PRU00042"/>
    </source>
</evidence>
<feature type="domain" description="C2H2-type" evidence="6">
    <location>
        <begin position="279"/>
        <end position="306"/>
    </location>
</feature>
<dbReference type="Proteomes" id="UP000007431">
    <property type="component" value="Unassembled WGS sequence"/>
</dbReference>
<dbReference type="GO" id="GO:0000978">
    <property type="term" value="F:RNA polymerase II cis-regulatory region sequence-specific DNA binding"/>
    <property type="evidence" value="ECO:0007669"/>
    <property type="project" value="TreeGrafter"/>
</dbReference>
<proteinExistence type="predicted"/>
<dbReference type="PROSITE" id="PS50157">
    <property type="entry name" value="ZINC_FINGER_C2H2_2"/>
    <property type="match status" value="2"/>
</dbReference>
<keyword evidence="3" id="KW-0862">Zinc</keyword>
<sequence length="346" mass="37270">MSGYTVPAERPHDGIRFVYSEGKPTVVAPRRPYQERASSRDRIYEPKAAPSSTERARKTQDISPVGENQDQYLGYSLGSALSSGSSVSVPNSTSQQYTNSDPFSSDLPLSDYGTSSSWPYLPWSTSNDTLGDIDMSYLNALDGIDNRNMMPPYQQTDFATMYGLLRGSSASAPGVPDANGQSFLSHPAYLDTAPSSSSSPRNPISAIPPTSSAIHSISRTASSNGSSSTSRNGSRSSTASPSGSKSDALPVARPQVTTGAIARASSKRRSREVPNDSDIRCPHCGSTFTKRHNLRNHIRSHLDLREYVCQRCQAAFNNPGGLYRHRRAKGACVIPGEEGARSHSVE</sequence>
<feature type="compositionally biased region" description="Polar residues" evidence="5">
    <location>
        <begin position="90"/>
        <end position="99"/>
    </location>
</feature>
<dbReference type="PANTHER" id="PTHR23235">
    <property type="entry name" value="KRUEPPEL-LIKE TRANSCRIPTION FACTOR"/>
    <property type="match status" value="1"/>
</dbReference>
<dbReference type="KEGG" id="scm:SCHCO_02642807"/>
<keyword evidence="8" id="KW-1185">Reference proteome</keyword>
<dbReference type="InterPro" id="IPR036236">
    <property type="entry name" value="Znf_C2H2_sf"/>
</dbReference>
<dbReference type="OMA" id="MMHHIPR"/>
<accession>D8QIA0</accession>
<evidence type="ECO:0000313" key="7">
    <source>
        <dbReference type="EMBL" id="EFI92192.1"/>
    </source>
</evidence>
<keyword evidence="1" id="KW-0479">Metal-binding</keyword>
<dbReference type="GO" id="GO:0000981">
    <property type="term" value="F:DNA-binding transcription factor activity, RNA polymerase II-specific"/>
    <property type="evidence" value="ECO:0007669"/>
    <property type="project" value="TreeGrafter"/>
</dbReference>
<feature type="region of interest" description="Disordered" evidence="5">
    <location>
        <begin position="1"/>
        <end position="105"/>
    </location>
</feature>
<feature type="non-terminal residue" evidence="7">
    <location>
        <position position="346"/>
    </location>
</feature>
<dbReference type="SUPFAM" id="SSF57667">
    <property type="entry name" value="beta-beta-alpha zinc fingers"/>
    <property type="match status" value="1"/>
</dbReference>
<keyword evidence="2 4" id="KW-0863">Zinc-finger</keyword>
<reference evidence="7 8" key="1">
    <citation type="journal article" date="2010" name="Nat. Biotechnol.">
        <title>Genome sequence of the model mushroom Schizophyllum commune.</title>
        <authorList>
            <person name="Ohm R.A."/>
            <person name="de Jong J.F."/>
            <person name="Lugones L.G."/>
            <person name="Aerts A."/>
            <person name="Kothe E."/>
            <person name="Stajich J.E."/>
            <person name="de Vries R.P."/>
            <person name="Record E."/>
            <person name="Levasseur A."/>
            <person name="Baker S.E."/>
            <person name="Bartholomew K.A."/>
            <person name="Coutinho P.M."/>
            <person name="Erdmann S."/>
            <person name="Fowler T.J."/>
            <person name="Gathman A.C."/>
            <person name="Lombard V."/>
            <person name="Henrissat B."/>
            <person name="Knabe N."/>
            <person name="Kuees U."/>
            <person name="Lilly W.W."/>
            <person name="Lindquist E."/>
            <person name="Lucas S."/>
            <person name="Magnuson J.K."/>
            <person name="Piumi F."/>
            <person name="Raudaskoski M."/>
            <person name="Salamov A."/>
            <person name="Schmutz J."/>
            <person name="Schwarze F.W.M.R."/>
            <person name="vanKuyk P.A."/>
            <person name="Horton J.S."/>
            <person name="Grigoriev I.V."/>
            <person name="Woesten H.A.B."/>
        </authorList>
    </citation>
    <scope>NUCLEOTIDE SEQUENCE [LARGE SCALE GENOMIC DNA]</scope>
    <source>
        <strain evidence="8">H4-8 / FGSC 9210</strain>
    </source>
</reference>
<dbReference type="AlphaFoldDB" id="D8QIA0"/>
<protein>
    <recommendedName>
        <fullName evidence="6">C2H2-type domain-containing protein</fullName>
    </recommendedName>
</protein>
<feature type="compositionally biased region" description="Basic and acidic residues" evidence="5">
    <location>
        <begin position="32"/>
        <end position="45"/>
    </location>
</feature>
<dbReference type="SMART" id="SM00355">
    <property type="entry name" value="ZnF_C2H2"/>
    <property type="match status" value="2"/>
</dbReference>
<dbReference type="PANTHER" id="PTHR23235:SF120">
    <property type="entry name" value="KRUPPEL-LIKE FACTOR 15"/>
    <property type="match status" value="1"/>
</dbReference>
<evidence type="ECO:0000256" key="5">
    <source>
        <dbReference type="SAM" id="MobiDB-lite"/>
    </source>
</evidence>
<feature type="domain" description="C2H2-type" evidence="6">
    <location>
        <begin position="307"/>
        <end position="339"/>
    </location>
</feature>
<dbReference type="eggNOG" id="KOG1721">
    <property type="taxonomic scope" value="Eukaryota"/>
</dbReference>
<dbReference type="VEuPathDB" id="FungiDB:SCHCODRAFT_02642807"/>
<dbReference type="HOGENOM" id="CLU_802054_0_0_1"/>
<dbReference type="InterPro" id="IPR013087">
    <property type="entry name" value="Znf_C2H2_type"/>
</dbReference>